<evidence type="ECO:0008006" key="3">
    <source>
        <dbReference type="Google" id="ProtNLM"/>
    </source>
</evidence>
<evidence type="ECO:0000313" key="1">
    <source>
        <dbReference type="EMBL" id="MFD2648038.1"/>
    </source>
</evidence>
<gene>
    <name evidence="1" type="ORF">ACFSX5_09570</name>
</gene>
<evidence type="ECO:0000313" key="2">
    <source>
        <dbReference type="Proteomes" id="UP001597521"/>
    </source>
</evidence>
<organism evidence="1 2">
    <name type="scientific">Devosia albogilva</name>
    <dbReference type="NCBI Taxonomy" id="429726"/>
    <lineage>
        <taxon>Bacteria</taxon>
        <taxon>Pseudomonadati</taxon>
        <taxon>Pseudomonadota</taxon>
        <taxon>Alphaproteobacteria</taxon>
        <taxon>Hyphomicrobiales</taxon>
        <taxon>Devosiaceae</taxon>
        <taxon>Devosia</taxon>
    </lineage>
</organism>
<proteinExistence type="predicted"/>
<dbReference type="RefSeq" id="WP_386833107.1">
    <property type="nucleotide sequence ID" value="NZ_JBHUNP010000001.1"/>
</dbReference>
<reference evidence="2" key="1">
    <citation type="journal article" date="2019" name="Int. J. Syst. Evol. Microbiol.">
        <title>The Global Catalogue of Microorganisms (GCM) 10K type strain sequencing project: providing services to taxonomists for standard genome sequencing and annotation.</title>
        <authorList>
            <consortium name="The Broad Institute Genomics Platform"/>
            <consortium name="The Broad Institute Genome Sequencing Center for Infectious Disease"/>
            <person name="Wu L."/>
            <person name="Ma J."/>
        </authorList>
    </citation>
    <scope>NUCLEOTIDE SEQUENCE [LARGE SCALE GENOMIC DNA]</scope>
    <source>
        <strain evidence="2">CCM 7427</strain>
    </source>
</reference>
<name>A0ABW5QK23_9HYPH</name>
<comment type="caution">
    <text evidence="1">The sequence shown here is derived from an EMBL/GenBank/DDBJ whole genome shotgun (WGS) entry which is preliminary data.</text>
</comment>
<protein>
    <recommendedName>
        <fullName evidence="3">Alkaline proteinase inhibitor/ Outer membrane lipoprotein Omp19 domain-containing protein</fullName>
    </recommendedName>
</protein>
<sequence length="137" mass="15177">MSCAEVIRHDRAHAIVGHRRQILRALATAAIAVAATPTLAQQYPTIVGEWYMEDYGPQDCGTPFGAKIGPMSYAEDTYVCRFDDVRRDGWKVTWNGSCSDGNTTESSQVVAIETRGRLSMWFNGYSALSALRRCPAR</sequence>
<dbReference type="EMBL" id="JBHUNP010000001">
    <property type="protein sequence ID" value="MFD2648038.1"/>
    <property type="molecule type" value="Genomic_DNA"/>
</dbReference>
<dbReference type="Proteomes" id="UP001597521">
    <property type="component" value="Unassembled WGS sequence"/>
</dbReference>
<keyword evidence="2" id="KW-1185">Reference proteome</keyword>
<accession>A0ABW5QK23</accession>